<sequence length="75" mass="8638">MIIRSDMNEPGNTLHQVKIELDTDVYHKKIQAVVYPNYCDRIRVKSNNLGLGFEINKDHARDLIEVLQAALRACE</sequence>
<dbReference type="Proteomes" id="UP000030739">
    <property type="component" value="Segment"/>
</dbReference>
<dbReference type="RefSeq" id="YP_009211675.1">
    <property type="nucleotide sequence ID" value="NC_028940.1"/>
</dbReference>
<reference evidence="1 2" key="1">
    <citation type="journal article" date="2015" name="Plant Pathol. J.">
        <title>Isolation and Genomic Characterization of the T4-Like Bacteriophage PM2 Infecting Pectobacterium carotovorum subsp. carotovorum.</title>
        <authorList>
            <person name="Lim J.A."/>
            <person name="Lee D.H."/>
            <person name="Heu S."/>
        </authorList>
    </citation>
    <scope>NUCLEOTIDE SEQUENCE [LARGE SCALE GENOMIC DNA]</scope>
</reference>
<dbReference type="OrthoDB" id="26499at10239"/>
<dbReference type="EMBL" id="KF835987">
    <property type="protein sequence ID" value="AHY25216.1"/>
    <property type="molecule type" value="Genomic_DNA"/>
</dbReference>
<dbReference type="GeneID" id="26638147"/>
<protein>
    <submittedName>
        <fullName evidence="1">Uncharacterized protein</fullName>
    </submittedName>
</protein>
<evidence type="ECO:0000313" key="2">
    <source>
        <dbReference type="Proteomes" id="UP000030739"/>
    </source>
</evidence>
<evidence type="ECO:0000313" key="1">
    <source>
        <dbReference type="EMBL" id="AHY25216.1"/>
    </source>
</evidence>
<keyword evidence="2" id="KW-1185">Reference proteome</keyword>
<dbReference type="KEGG" id="vg:26638147"/>
<organism evidence="1 2">
    <name type="scientific">Pectobacterium bacteriophage PM2</name>
    <dbReference type="NCBI Taxonomy" id="1429794"/>
    <lineage>
        <taxon>Viruses</taxon>
        <taxon>Duplodnaviria</taxon>
        <taxon>Heunggongvirae</taxon>
        <taxon>Uroviricota</taxon>
        <taxon>Caudoviricetes</taxon>
        <taxon>Pantevenvirales</taxon>
        <taxon>Straboviridae</taxon>
        <taxon>Tevenvirinae</taxon>
        <taxon>Mosugukvirus</taxon>
        <taxon>Mosugukvirus pm2</taxon>
    </lineage>
</organism>
<accession>A0A0A0Q0Q4</accession>
<name>A0A0A0Q0Q4_9CAUD</name>
<proteinExistence type="predicted"/>
<gene>
    <name evidence="1" type="ORF">PM2_254</name>
</gene>